<dbReference type="Proteomes" id="UP000241158">
    <property type="component" value="Unassembled WGS sequence"/>
</dbReference>
<dbReference type="AlphaFoldDB" id="A0A2P7AU00"/>
<proteinExistence type="predicted"/>
<name>A0A2P7AU00_9HYPH</name>
<dbReference type="PROSITE" id="PS50830">
    <property type="entry name" value="TNASE_3"/>
    <property type="match status" value="1"/>
</dbReference>
<dbReference type="Gene3D" id="2.40.50.90">
    <property type="match status" value="1"/>
</dbReference>
<dbReference type="Pfam" id="PF00565">
    <property type="entry name" value="SNase"/>
    <property type="match status" value="1"/>
</dbReference>
<evidence type="ECO:0000313" key="3">
    <source>
        <dbReference type="Proteomes" id="UP000241158"/>
    </source>
</evidence>
<protein>
    <submittedName>
        <fullName evidence="2">Nuclease</fullName>
    </submittedName>
</protein>
<reference evidence="3" key="1">
    <citation type="submission" date="2017-11" db="EMBL/GenBank/DDBJ databases">
        <authorList>
            <person name="Kuznetsova I."/>
            <person name="Sazanova A."/>
            <person name="Chirak E."/>
            <person name="Safronova V."/>
            <person name="Willems A."/>
        </authorList>
    </citation>
    <scope>NUCLEOTIDE SEQUENCE [LARGE SCALE GENOMIC DNA]</scope>
    <source>
        <strain evidence="3">PEPV15</strain>
    </source>
</reference>
<organism evidence="2 3">
    <name type="scientific">Phyllobacterium endophyticum</name>
    <dbReference type="NCBI Taxonomy" id="1149773"/>
    <lineage>
        <taxon>Bacteria</taxon>
        <taxon>Pseudomonadati</taxon>
        <taxon>Pseudomonadota</taxon>
        <taxon>Alphaproteobacteria</taxon>
        <taxon>Hyphomicrobiales</taxon>
        <taxon>Phyllobacteriaceae</taxon>
        <taxon>Phyllobacterium</taxon>
    </lineage>
</organism>
<accession>A0A2P7AU00</accession>
<feature type="domain" description="TNase-like" evidence="1">
    <location>
        <begin position="62"/>
        <end position="168"/>
    </location>
</feature>
<evidence type="ECO:0000313" key="2">
    <source>
        <dbReference type="EMBL" id="PSH57704.1"/>
    </source>
</evidence>
<dbReference type="SUPFAM" id="SSF50199">
    <property type="entry name" value="Staphylococcal nuclease"/>
    <property type="match status" value="1"/>
</dbReference>
<dbReference type="OrthoDB" id="9805504at2"/>
<dbReference type="InterPro" id="IPR016071">
    <property type="entry name" value="Staphylococal_nuclease_OB-fold"/>
</dbReference>
<dbReference type="PANTHER" id="PTHR12302">
    <property type="entry name" value="EBNA2 BINDING PROTEIN P100"/>
    <property type="match status" value="1"/>
</dbReference>
<dbReference type="PANTHER" id="PTHR12302:SF26">
    <property type="entry name" value="BLR1266 PROTEIN"/>
    <property type="match status" value="1"/>
</dbReference>
<evidence type="ECO:0000259" key="1">
    <source>
        <dbReference type="PROSITE" id="PS50830"/>
    </source>
</evidence>
<gene>
    <name evidence="2" type="ORF">CU100_08205</name>
</gene>
<dbReference type="EMBL" id="PGGN01000002">
    <property type="protein sequence ID" value="PSH57704.1"/>
    <property type="molecule type" value="Genomic_DNA"/>
</dbReference>
<dbReference type="InterPro" id="IPR035437">
    <property type="entry name" value="SNase_OB-fold_sf"/>
</dbReference>
<keyword evidence="3" id="KW-1185">Reference proteome</keyword>
<sequence>MSRGYRTPDRRWRRGPPVRRSFGRRVLDYGLVAIFFILVAALAARLGQPKAPTQLLTGKAYVIDGDTLSISGNHIRLKGIDAPELQQNCGADACGKASRQALIQLIQGRPVRCDEQGRDKYNRSLAICSIGTLNLNRAMVEAGQAIAYGNYRDVELRARRDKKGMWSGTFETPQEWRREHEQLSESTEPQVNGASGFIDRFIAWVRVVVGGL</sequence>
<comment type="caution">
    <text evidence="2">The sequence shown here is derived from an EMBL/GenBank/DDBJ whole genome shotgun (WGS) entry which is preliminary data.</text>
</comment>
<dbReference type="SMART" id="SM00318">
    <property type="entry name" value="SNc"/>
    <property type="match status" value="1"/>
</dbReference>